<dbReference type="PANTHER" id="PTHR10454:SF210">
    <property type="entry name" value="CASPASE-2"/>
    <property type="match status" value="1"/>
</dbReference>
<dbReference type="Pfam" id="PF00656">
    <property type="entry name" value="Peptidase_C14"/>
    <property type="match status" value="1"/>
</dbReference>
<reference evidence="3" key="1">
    <citation type="submission" date="2020-06" db="EMBL/GenBank/DDBJ databases">
        <title>Draft genome of Bugula neritina, a colonial animal packing powerful symbionts and potential medicines.</title>
        <authorList>
            <person name="Rayko M."/>
        </authorList>
    </citation>
    <scope>NUCLEOTIDE SEQUENCE [LARGE SCALE GENOMIC DNA]</scope>
    <source>
        <strain evidence="3">Kwan_BN1</strain>
    </source>
</reference>
<dbReference type="EMBL" id="VXIV02003391">
    <property type="protein sequence ID" value="KAF6017463.1"/>
    <property type="molecule type" value="Genomic_DNA"/>
</dbReference>
<accession>A0A7J7IU53</accession>
<protein>
    <recommendedName>
        <fullName evidence="2">Caspase family p20 domain-containing protein</fullName>
    </recommendedName>
</protein>
<comment type="caution">
    <text evidence="3">The sequence shown here is derived from an EMBL/GenBank/DDBJ whole genome shotgun (WGS) entry which is preliminary data.</text>
</comment>
<dbReference type="InterPro" id="IPR011600">
    <property type="entry name" value="Pept_C14_caspase"/>
</dbReference>
<dbReference type="InterPro" id="IPR029030">
    <property type="entry name" value="Caspase-like_dom_sf"/>
</dbReference>
<keyword evidence="4" id="KW-1185">Reference proteome</keyword>
<dbReference type="OrthoDB" id="6116485at2759"/>
<dbReference type="InterPro" id="IPR015917">
    <property type="entry name" value="Pept_C14A"/>
</dbReference>
<evidence type="ECO:0000313" key="4">
    <source>
        <dbReference type="Proteomes" id="UP000593567"/>
    </source>
</evidence>
<evidence type="ECO:0000313" key="3">
    <source>
        <dbReference type="EMBL" id="KAF6017463.1"/>
    </source>
</evidence>
<evidence type="ECO:0000259" key="2">
    <source>
        <dbReference type="PROSITE" id="PS50208"/>
    </source>
</evidence>
<dbReference type="Proteomes" id="UP000593567">
    <property type="component" value="Unassembled WGS sequence"/>
</dbReference>
<dbReference type="GO" id="GO:0006508">
    <property type="term" value="P:proteolysis"/>
    <property type="evidence" value="ECO:0007669"/>
    <property type="project" value="InterPro"/>
</dbReference>
<feature type="domain" description="Caspase family p20" evidence="2">
    <location>
        <begin position="36"/>
        <end position="153"/>
    </location>
</feature>
<dbReference type="InterPro" id="IPR002398">
    <property type="entry name" value="Pept_C14"/>
</dbReference>
<dbReference type="SUPFAM" id="SSF52129">
    <property type="entry name" value="Caspase-like"/>
    <property type="match status" value="1"/>
</dbReference>
<dbReference type="AlphaFoldDB" id="A0A7J7IU53"/>
<proteinExistence type="inferred from homology"/>
<dbReference type="PRINTS" id="PR00376">
    <property type="entry name" value="IL1BCENZYME"/>
</dbReference>
<organism evidence="3 4">
    <name type="scientific">Bugula neritina</name>
    <name type="common">Brown bryozoan</name>
    <name type="synonym">Sertularia neritina</name>
    <dbReference type="NCBI Taxonomy" id="10212"/>
    <lineage>
        <taxon>Eukaryota</taxon>
        <taxon>Metazoa</taxon>
        <taxon>Spiralia</taxon>
        <taxon>Lophotrochozoa</taxon>
        <taxon>Bryozoa</taxon>
        <taxon>Gymnolaemata</taxon>
        <taxon>Cheilostomatida</taxon>
        <taxon>Flustrina</taxon>
        <taxon>Buguloidea</taxon>
        <taxon>Bugulidae</taxon>
        <taxon>Bugula</taxon>
    </lineage>
</organism>
<dbReference type="GO" id="GO:0043525">
    <property type="term" value="P:positive regulation of neuron apoptotic process"/>
    <property type="evidence" value="ECO:0007669"/>
    <property type="project" value="TreeGrafter"/>
</dbReference>
<dbReference type="GO" id="GO:0004197">
    <property type="term" value="F:cysteine-type endopeptidase activity"/>
    <property type="evidence" value="ECO:0007669"/>
    <property type="project" value="InterPro"/>
</dbReference>
<comment type="similarity">
    <text evidence="1">Belongs to the peptidase C14A family.</text>
</comment>
<dbReference type="GO" id="GO:0006915">
    <property type="term" value="P:apoptotic process"/>
    <property type="evidence" value="ECO:0007669"/>
    <property type="project" value="TreeGrafter"/>
</dbReference>
<dbReference type="PANTHER" id="PTHR10454">
    <property type="entry name" value="CASPASE"/>
    <property type="match status" value="1"/>
</dbReference>
<sequence length="166" mass="19243">MSLMLCRSKKDYVRMAGIPYKEFEDTDFMYRMRSGHKGIAIIINNEKFDCELNVVDRLSSLPQLKSLRSALSYIGYKDIRIYTNLTGKEICQLLKTVVDKDYRSRRMDSFFLGIFSYGDDRNIYAVDIMLSHQMLMEPLRALAHIPKIIIVQAHQVDAQPSPVPSR</sequence>
<dbReference type="InterPro" id="IPR001309">
    <property type="entry name" value="Pept_C14_p20"/>
</dbReference>
<gene>
    <name evidence="3" type="ORF">EB796_024232</name>
</gene>
<dbReference type="GO" id="GO:0005737">
    <property type="term" value="C:cytoplasm"/>
    <property type="evidence" value="ECO:0007669"/>
    <property type="project" value="TreeGrafter"/>
</dbReference>
<dbReference type="PROSITE" id="PS50208">
    <property type="entry name" value="CASPASE_P20"/>
    <property type="match status" value="1"/>
</dbReference>
<dbReference type="Gene3D" id="3.40.50.1460">
    <property type="match status" value="1"/>
</dbReference>
<evidence type="ECO:0000256" key="1">
    <source>
        <dbReference type="ARBA" id="ARBA00010134"/>
    </source>
</evidence>
<name>A0A7J7IU53_BUGNE</name>